<dbReference type="Proteomes" id="UP000027746">
    <property type="component" value="Unassembled WGS sequence"/>
</dbReference>
<evidence type="ECO:0000313" key="2">
    <source>
        <dbReference type="Proteomes" id="UP000027746"/>
    </source>
</evidence>
<sequence>MSNIVSALNQKTYADGIAEVREIGLQGMITLRGDTASTAVKSAATDVAGVDMPAPNQVNCVDQRGICWMSPDELLVLCPYETVADNLAKMRKSLDGAHALSVDVSDARAVFDLSGPHAREALAKLVPVDLSPDVFKEGMFRRSRMAQVPAAFWLHAPDTFRIITFRSQAQYAFDLLKVAVQPGSEVGFF</sequence>
<dbReference type="Gene3D" id="3.30.1360.120">
    <property type="entry name" value="Probable tRNA modification gtpase trme, domain 1"/>
    <property type="match status" value="1"/>
</dbReference>
<name>A0A073IZ59_9RHOB</name>
<dbReference type="InterPro" id="IPR007375">
    <property type="entry name" value="SoxG"/>
</dbReference>
<reference evidence="1 2" key="1">
    <citation type="submission" date="2014-01" db="EMBL/GenBank/DDBJ databases">
        <title>Sulfitobacter sp. H3 (MCCC 1A00686) Genome Sequencing.</title>
        <authorList>
            <person name="Lai Q."/>
            <person name="Hong Z."/>
        </authorList>
    </citation>
    <scope>NUCLEOTIDE SEQUENCE [LARGE SCALE GENOMIC DNA]</scope>
    <source>
        <strain evidence="1 2">H3</strain>
    </source>
</reference>
<dbReference type="GeneID" id="68869616"/>
<comment type="caution">
    <text evidence="1">The sequence shown here is derived from an EMBL/GenBank/DDBJ whole genome shotgun (WGS) entry which is preliminary data.</text>
</comment>
<dbReference type="AlphaFoldDB" id="A0A073IZ59"/>
<dbReference type="Pfam" id="PF04268">
    <property type="entry name" value="SoxG"/>
    <property type="match status" value="1"/>
</dbReference>
<dbReference type="OrthoDB" id="9814782at2"/>
<protein>
    <submittedName>
        <fullName evidence="1">Sarcosine oxidase subunit gamma</fullName>
    </submittedName>
</protein>
<accession>A0A073IZ59</accession>
<dbReference type="InterPro" id="IPR027266">
    <property type="entry name" value="TrmE/GcvT-like"/>
</dbReference>
<gene>
    <name evidence="1" type="ORF">SUH3_19215</name>
</gene>
<dbReference type="SUPFAM" id="SSF103025">
    <property type="entry name" value="Folate-binding domain"/>
    <property type="match status" value="1"/>
</dbReference>
<organism evidence="1 2">
    <name type="scientific">Pseudosulfitobacter pseudonitzschiae</name>
    <dbReference type="NCBI Taxonomy" id="1402135"/>
    <lineage>
        <taxon>Bacteria</taxon>
        <taxon>Pseudomonadati</taxon>
        <taxon>Pseudomonadota</taxon>
        <taxon>Alphaproteobacteria</taxon>
        <taxon>Rhodobacterales</taxon>
        <taxon>Roseobacteraceae</taxon>
        <taxon>Pseudosulfitobacter</taxon>
    </lineage>
</organism>
<evidence type="ECO:0000313" key="1">
    <source>
        <dbReference type="EMBL" id="KEJ95643.1"/>
    </source>
</evidence>
<proteinExistence type="predicted"/>
<dbReference type="EMBL" id="JAMD01000005">
    <property type="protein sequence ID" value="KEJ95643.1"/>
    <property type="molecule type" value="Genomic_DNA"/>
</dbReference>
<keyword evidence="2" id="KW-1185">Reference proteome</keyword>
<dbReference type="Gene3D" id="3.30.70.1520">
    <property type="entry name" value="Heterotetrameric sarcosine oxidase"/>
    <property type="match status" value="1"/>
</dbReference>
<dbReference type="RefSeq" id="WP_037925732.1">
    <property type="nucleotide sequence ID" value="NZ_CP054599.1"/>
</dbReference>